<dbReference type="InterPro" id="IPR049552">
    <property type="entry name" value="PKS_DH_N"/>
</dbReference>
<evidence type="ECO:0000259" key="6">
    <source>
        <dbReference type="PROSITE" id="PS52004"/>
    </source>
</evidence>
<keyword evidence="1" id="KW-0596">Phosphopantetheine</keyword>
<accession>A0A210R1B5</accession>
<dbReference type="STRING" id="6573.A0A210R1B5"/>
<comment type="caution">
    <text evidence="8">The sequence shown here is derived from an EMBL/GenBank/DDBJ whole genome shotgun (WGS) entry which is preliminary data.</text>
</comment>
<evidence type="ECO:0000259" key="5">
    <source>
        <dbReference type="PROSITE" id="PS50075"/>
    </source>
</evidence>
<dbReference type="SUPFAM" id="SSF51735">
    <property type="entry name" value="NAD(P)-binding Rossmann-fold domains"/>
    <property type="match status" value="1"/>
</dbReference>
<dbReference type="SMART" id="SM00822">
    <property type="entry name" value="PKS_KR"/>
    <property type="match status" value="1"/>
</dbReference>
<dbReference type="Gene3D" id="3.40.47.10">
    <property type="match status" value="1"/>
</dbReference>
<dbReference type="Proteomes" id="UP000242188">
    <property type="component" value="Unassembled WGS sequence"/>
</dbReference>
<sequence length="1783" mass="198313">MNIFLASGTGTPVGDPKEANTLGEFFAANNVEDDECRTAVLIGSVKTNIGHLESAAGVAGVIKVLLMMKHGKIVPSLHVQSPNPKIDLENYNLEIAQHLTDWPYLPGGRTRLSCVNSFGFGGTNSHAIIKQENIDMPLCLETNKSNMVKHVITVSGKDKLSLKRNLLHLMLKVGSAKYYIEDISYTSTCRRDHYPYRIAFQTSSCSEIPKLCDDQIKQLDIKKFTTMKKPNVVFVFCGVGTTWLGMCKDLIRTEMVFRETVKRIDIFLTPLAGLSMLEKLMDGFDINDPLIAHLAIFTCQVALTELWSHFGVKPDVVVGQSVGEVAGAYAAGVLSLQEAVEVIYVRSQLLSKANGGAMLVVGNCDMAVVEDICQKFNGKVSVAVRISPFACTLSGESDAIDQLMQENVLNTEKILLRKLKVPCAYHSHRVEDASELLEKRLNGFNPNNQTKCTLISTVTGTHAISDDFTTPKYWRRNVREQVLFGQAIKEAIVKGNANICIEIGPKPVLKFHLSNIIDKQNAVVVASMLGNRECDSIKLAVMELYKGGVDIVWKNVVSAAKLTDIPSCQLNPTEPLLFQSNITLLNYAGVNSPHFNHLFVERVGSKEMRFLINMSPSSTWFLYEHVVSGTIMVPGAMYLEVAQEIGKHVFKTGEMATNISAKYLHPLTLNKGERSTADVIVKKCDDDWTWSVIVYKNKLKVAKCQIQLEKPIRRDRVDITAIRRRCVSKQCPSETYTALTKLGFTYGKDLKILGNAMTNDTECIVEMELSEAVMQDTSCTHLHPAILDGLLQTPVVLNMGIESDVTLLPGGMGSFHLRQQPERKMLAYTLLIGQSKNDFRYNALLLTTNGDVVAEVKDYVIKCIGTTEPNLDNHILYQVQWEEIDSFPKPPQMKPDDNNQHKSLLISSSESKANVIHSELKQTEIIHVETKDENLELKVTAKLEMKGLSSVILIADGEDCSQMTGEQVMQEVLDNSKALLSICKILENQNNTHIPVLIITEKVQSVSNSNSTVKNVIGSELWGIARSVVRESPLNLTLIDIHTSLRSSCPVLRDILIFKSPFVSNECELLITDNSLYCNRIVKLQEKLNPYRWNSLAAGDPVRIKSTQPDSTNDTFYTLQNNAELESGVILHIDTAVLHDENFSPLTLQLADNDVPVWQDDKEDGYDILTYEVSGTVTETTKNIANESTTSSRWEGKYVACSSLTVQRETTIPKGSLLRVDDQPNYFPGLLTRVALLLQMKEQLLEGNTFLLAEPDDIAVVIVQSILSEENQAAHATIDDLIASPTAGIEATNLIVLESTDVFKLGMALCKFKDLQLVVATNVNLTRVSMKSVQNTNPSVCFKVLSTEEMLSPYALGKHVPQAVKWLRKNMSRMTFSSFKKPTVQIMRLPSQNHSEANVKVTQNQLFRKNRCYIVVGGLTGLGWEIVQCIAAEGAGMIVALARKHPNADKRRDIDVLQVKHRVQIKTFSVDITNIKSLQGTFDKIDETFGNEAVKGIFHGGAVLEDALFINLTEEQLRRVLLPKVLGSWNLHEISKRYALDYFILHSSISSIFGNTAQSNYGAGNAFMDSLAHFRVGQGLTGLGINWGPLPLGLLDHMAVREELQRHGFNCLKEQYIHEYLLKSLMMDKTQITIGSFQWKLIDQHFVDSIPMRSRRRFINVIGDSPGENLPNSKYLMPTLDHDLCTREGITACVKDIAAKVLQVDVDVLESSSNLASVGFDSMQAIAFAKSIRDFTTYRIPIVRLLSDSTTISDIVEYLHSRLQTVKVIGGIENVDDITEENI</sequence>
<keyword evidence="2" id="KW-0597">Phosphoprotein</keyword>
<evidence type="ECO:0000256" key="4">
    <source>
        <dbReference type="PROSITE-ProRule" id="PRU01363"/>
    </source>
</evidence>
<dbReference type="InterPro" id="IPR014031">
    <property type="entry name" value="Ketoacyl_synth_C"/>
</dbReference>
<dbReference type="PROSITE" id="PS52004">
    <property type="entry name" value="KS3_2"/>
    <property type="match status" value="1"/>
</dbReference>
<dbReference type="Gene3D" id="3.40.366.10">
    <property type="entry name" value="Malonyl-Coenzyme A Acyl Carrier Protein, domain 2"/>
    <property type="match status" value="1"/>
</dbReference>
<dbReference type="SMART" id="SM00825">
    <property type="entry name" value="PKS_KS"/>
    <property type="match status" value="1"/>
</dbReference>
<dbReference type="InterPro" id="IPR013968">
    <property type="entry name" value="PKS_KR"/>
</dbReference>
<dbReference type="GO" id="GO:0044550">
    <property type="term" value="P:secondary metabolite biosynthetic process"/>
    <property type="evidence" value="ECO:0007669"/>
    <property type="project" value="UniProtKB-ARBA"/>
</dbReference>
<organism evidence="8 9">
    <name type="scientific">Mizuhopecten yessoensis</name>
    <name type="common">Japanese scallop</name>
    <name type="synonym">Patinopecten yessoensis</name>
    <dbReference type="NCBI Taxonomy" id="6573"/>
    <lineage>
        <taxon>Eukaryota</taxon>
        <taxon>Metazoa</taxon>
        <taxon>Spiralia</taxon>
        <taxon>Lophotrochozoa</taxon>
        <taxon>Mollusca</taxon>
        <taxon>Bivalvia</taxon>
        <taxon>Autobranchia</taxon>
        <taxon>Pteriomorphia</taxon>
        <taxon>Pectinida</taxon>
        <taxon>Pectinoidea</taxon>
        <taxon>Pectinidae</taxon>
        <taxon>Mizuhopecten</taxon>
    </lineage>
</organism>
<dbReference type="InterPro" id="IPR016036">
    <property type="entry name" value="Malonyl_transacylase_ACP-bd"/>
</dbReference>
<dbReference type="PANTHER" id="PTHR45681">
    <property type="entry name" value="POLYKETIDE SYNTHASE 44-RELATED"/>
    <property type="match status" value="1"/>
</dbReference>
<gene>
    <name evidence="8" type="ORF">KP79_PYT18638</name>
</gene>
<dbReference type="SMART" id="SM00823">
    <property type="entry name" value="PKS_PP"/>
    <property type="match status" value="1"/>
</dbReference>
<dbReference type="InterPro" id="IPR042104">
    <property type="entry name" value="PKS_dehydratase_sf"/>
</dbReference>
<feature type="region of interest" description="C-terminal hotdog fold" evidence="4">
    <location>
        <begin position="727"/>
        <end position="870"/>
    </location>
</feature>
<dbReference type="InterPro" id="IPR001227">
    <property type="entry name" value="Ac_transferase_dom_sf"/>
</dbReference>
<dbReference type="Gene3D" id="1.10.1200.10">
    <property type="entry name" value="ACP-like"/>
    <property type="match status" value="1"/>
</dbReference>
<dbReference type="GO" id="GO:0006633">
    <property type="term" value="P:fatty acid biosynthetic process"/>
    <property type="evidence" value="ECO:0007669"/>
    <property type="project" value="UniProtKB-UniPathway"/>
</dbReference>
<evidence type="ECO:0000256" key="2">
    <source>
        <dbReference type="ARBA" id="ARBA00022553"/>
    </source>
</evidence>
<name>A0A210R1B5_MIZYE</name>
<dbReference type="Gene3D" id="3.30.70.3290">
    <property type="match status" value="1"/>
</dbReference>
<feature type="domain" description="Carrier" evidence="5">
    <location>
        <begin position="1688"/>
        <end position="1763"/>
    </location>
</feature>
<reference evidence="8 9" key="1">
    <citation type="journal article" date="2017" name="Nat. Ecol. Evol.">
        <title>Scallop genome provides insights into evolution of bilaterian karyotype and development.</title>
        <authorList>
            <person name="Wang S."/>
            <person name="Zhang J."/>
            <person name="Jiao W."/>
            <person name="Li J."/>
            <person name="Xun X."/>
            <person name="Sun Y."/>
            <person name="Guo X."/>
            <person name="Huan P."/>
            <person name="Dong B."/>
            <person name="Zhang L."/>
            <person name="Hu X."/>
            <person name="Sun X."/>
            <person name="Wang J."/>
            <person name="Zhao C."/>
            <person name="Wang Y."/>
            <person name="Wang D."/>
            <person name="Huang X."/>
            <person name="Wang R."/>
            <person name="Lv J."/>
            <person name="Li Y."/>
            <person name="Zhang Z."/>
            <person name="Liu B."/>
            <person name="Lu W."/>
            <person name="Hui Y."/>
            <person name="Liang J."/>
            <person name="Zhou Z."/>
            <person name="Hou R."/>
            <person name="Li X."/>
            <person name="Liu Y."/>
            <person name="Li H."/>
            <person name="Ning X."/>
            <person name="Lin Y."/>
            <person name="Zhao L."/>
            <person name="Xing Q."/>
            <person name="Dou J."/>
            <person name="Li Y."/>
            <person name="Mao J."/>
            <person name="Guo H."/>
            <person name="Dou H."/>
            <person name="Li T."/>
            <person name="Mu C."/>
            <person name="Jiang W."/>
            <person name="Fu Q."/>
            <person name="Fu X."/>
            <person name="Miao Y."/>
            <person name="Liu J."/>
            <person name="Yu Q."/>
            <person name="Li R."/>
            <person name="Liao H."/>
            <person name="Li X."/>
            <person name="Kong Y."/>
            <person name="Jiang Z."/>
            <person name="Chourrout D."/>
            <person name="Li R."/>
            <person name="Bao Z."/>
        </authorList>
    </citation>
    <scope>NUCLEOTIDE SEQUENCE [LARGE SCALE GENOMIC DNA]</scope>
    <source>
        <strain evidence="8 9">PY_sf001</strain>
    </source>
</reference>
<dbReference type="InterPro" id="IPR049900">
    <property type="entry name" value="PKS_mFAS_DH"/>
</dbReference>
<dbReference type="InterPro" id="IPR049551">
    <property type="entry name" value="PKS_DH_C"/>
</dbReference>
<dbReference type="Gene3D" id="3.40.50.720">
    <property type="entry name" value="NAD(P)-binding Rossmann-like Domain"/>
    <property type="match status" value="2"/>
</dbReference>
<feature type="active site" description="Proton donor; for dehydratase activity" evidence="4">
    <location>
        <position position="788"/>
    </location>
</feature>
<dbReference type="InterPro" id="IPR016039">
    <property type="entry name" value="Thiolase-like"/>
</dbReference>
<evidence type="ECO:0000256" key="3">
    <source>
        <dbReference type="ARBA" id="ARBA00022679"/>
    </source>
</evidence>
<feature type="active site" description="Proton acceptor; for dehydratase activity" evidence="4">
    <location>
        <position position="625"/>
    </location>
</feature>
<dbReference type="Pfam" id="PF16197">
    <property type="entry name" value="KAsynt_C_assoc"/>
    <property type="match status" value="1"/>
</dbReference>
<dbReference type="SMART" id="SM00827">
    <property type="entry name" value="PKS_AT"/>
    <property type="match status" value="1"/>
</dbReference>
<dbReference type="InterPro" id="IPR020841">
    <property type="entry name" value="PKS_Beta-ketoAc_synthase_dom"/>
</dbReference>
<dbReference type="InterPro" id="IPR036736">
    <property type="entry name" value="ACP-like_sf"/>
</dbReference>
<dbReference type="InterPro" id="IPR057326">
    <property type="entry name" value="KR_dom"/>
</dbReference>
<dbReference type="InterPro" id="IPR009081">
    <property type="entry name" value="PP-bd_ACP"/>
</dbReference>
<dbReference type="PROSITE" id="PS50075">
    <property type="entry name" value="CARRIER"/>
    <property type="match status" value="1"/>
</dbReference>
<dbReference type="Pfam" id="PF00550">
    <property type="entry name" value="PP-binding"/>
    <property type="match status" value="1"/>
</dbReference>
<dbReference type="Pfam" id="PF21089">
    <property type="entry name" value="PKS_DH_N"/>
    <property type="match status" value="1"/>
</dbReference>
<dbReference type="PANTHER" id="PTHR45681:SF8">
    <property type="entry name" value="CARRIER DOMAIN-CONTAINING PROTEIN"/>
    <property type="match status" value="1"/>
</dbReference>
<evidence type="ECO:0000313" key="9">
    <source>
        <dbReference type="Proteomes" id="UP000242188"/>
    </source>
</evidence>
<dbReference type="SUPFAM" id="SSF55048">
    <property type="entry name" value="Probable ACP-binding domain of malonyl-CoA ACP transacylase"/>
    <property type="match status" value="1"/>
</dbReference>
<dbReference type="Pfam" id="PF02801">
    <property type="entry name" value="Ketoacyl-synt_C"/>
    <property type="match status" value="1"/>
</dbReference>
<dbReference type="OrthoDB" id="329835at2759"/>
<dbReference type="CDD" id="cd00833">
    <property type="entry name" value="PKS"/>
    <property type="match status" value="1"/>
</dbReference>
<dbReference type="InterPro" id="IPR020806">
    <property type="entry name" value="PKS_PP-bd"/>
</dbReference>
<dbReference type="InterPro" id="IPR036291">
    <property type="entry name" value="NAD(P)-bd_dom_sf"/>
</dbReference>
<dbReference type="InterPro" id="IPR014043">
    <property type="entry name" value="Acyl_transferase_dom"/>
</dbReference>
<dbReference type="GO" id="GO:0031177">
    <property type="term" value="F:phosphopantetheine binding"/>
    <property type="evidence" value="ECO:0007669"/>
    <property type="project" value="InterPro"/>
</dbReference>
<dbReference type="Gene3D" id="3.10.129.110">
    <property type="entry name" value="Polyketide synthase dehydratase"/>
    <property type="match status" value="1"/>
</dbReference>
<evidence type="ECO:0000256" key="1">
    <source>
        <dbReference type="ARBA" id="ARBA00022450"/>
    </source>
</evidence>
<dbReference type="Pfam" id="PF00698">
    <property type="entry name" value="Acyl_transf_1"/>
    <property type="match status" value="1"/>
</dbReference>
<feature type="region of interest" description="N-terminal hotdog fold" evidence="4">
    <location>
        <begin position="593"/>
        <end position="713"/>
    </location>
</feature>
<feature type="domain" description="PKS/mFAS DH" evidence="7">
    <location>
        <begin position="593"/>
        <end position="870"/>
    </location>
</feature>
<dbReference type="SUPFAM" id="SSF47336">
    <property type="entry name" value="ACP-like"/>
    <property type="match status" value="1"/>
</dbReference>
<evidence type="ECO:0000259" key="7">
    <source>
        <dbReference type="PROSITE" id="PS52019"/>
    </source>
</evidence>
<evidence type="ECO:0000313" key="8">
    <source>
        <dbReference type="EMBL" id="OWF54747.1"/>
    </source>
</evidence>
<dbReference type="UniPathway" id="UPA00094"/>
<feature type="domain" description="Ketosynthase family 3 (KS3)" evidence="6">
    <location>
        <begin position="1"/>
        <end position="131"/>
    </location>
</feature>
<keyword evidence="9" id="KW-1185">Reference proteome</keyword>
<keyword evidence="3" id="KW-0808">Transferase</keyword>
<dbReference type="EMBL" id="NEDP02000890">
    <property type="protein sequence ID" value="OWF54747.1"/>
    <property type="molecule type" value="Genomic_DNA"/>
</dbReference>
<protein>
    <submittedName>
        <fullName evidence="8">Erythronolide synthase, modules 3 and 4</fullName>
    </submittedName>
</protein>
<dbReference type="InterPro" id="IPR016035">
    <property type="entry name" value="Acyl_Trfase/lysoPLipase"/>
</dbReference>
<proteinExistence type="predicted"/>
<dbReference type="SUPFAM" id="SSF52151">
    <property type="entry name" value="FabD/lysophospholipase-like"/>
    <property type="match status" value="1"/>
</dbReference>
<dbReference type="PROSITE" id="PS52019">
    <property type="entry name" value="PKS_MFAS_DH"/>
    <property type="match status" value="1"/>
</dbReference>
<dbReference type="Pfam" id="PF14765">
    <property type="entry name" value="PS-DH"/>
    <property type="match status" value="1"/>
</dbReference>
<dbReference type="InterPro" id="IPR032821">
    <property type="entry name" value="PKS_assoc"/>
</dbReference>
<dbReference type="InterPro" id="IPR050444">
    <property type="entry name" value="Polyketide_Synthase"/>
</dbReference>
<dbReference type="GO" id="GO:0016746">
    <property type="term" value="F:acyltransferase activity"/>
    <property type="evidence" value="ECO:0007669"/>
    <property type="project" value="InterPro"/>
</dbReference>
<dbReference type="Pfam" id="PF08659">
    <property type="entry name" value="KR"/>
    <property type="match status" value="1"/>
</dbReference>
<dbReference type="SUPFAM" id="SSF53901">
    <property type="entry name" value="Thiolase-like"/>
    <property type="match status" value="1"/>
</dbReference>